<keyword evidence="4" id="KW-0645">Protease</keyword>
<dbReference type="EMBL" id="JAUSUD010000004">
    <property type="protein sequence ID" value="MDQ0230113.1"/>
    <property type="molecule type" value="Genomic_DNA"/>
</dbReference>
<dbReference type="Proteomes" id="UP001234495">
    <property type="component" value="Unassembled WGS sequence"/>
</dbReference>
<keyword evidence="5" id="KW-1185">Reference proteome</keyword>
<dbReference type="GO" id="GO:0008233">
    <property type="term" value="F:peptidase activity"/>
    <property type="evidence" value="ECO:0007669"/>
    <property type="project" value="UniProtKB-KW"/>
</dbReference>
<comment type="caution">
    <text evidence="4">The sequence shown here is derived from an EMBL/GenBank/DDBJ whole genome shotgun (WGS) entry which is preliminary data.</text>
</comment>
<evidence type="ECO:0000313" key="5">
    <source>
        <dbReference type="Proteomes" id="UP001234495"/>
    </source>
</evidence>
<protein>
    <submittedName>
        <fullName evidence="4">Subtilisin family serine protease</fullName>
    </submittedName>
</protein>
<comment type="caution">
    <text evidence="3">Lacks conserved residue(s) required for the propagation of feature annotation.</text>
</comment>
<sequence length="121" mass="13567">MENVIIVFKDDVNEKTVERLNGEIEEAYHNIPIVSGEVPEAAIPLLEKNKDIVTVEVDQRVHINGQTEDWGIQTVNAKQSWNSNYTGQGIKIAVIDSGISPHHDLKIAGGDIVYFLYYFIS</sequence>
<dbReference type="Gene3D" id="3.40.50.200">
    <property type="entry name" value="Peptidase S8/S53 domain"/>
    <property type="match status" value="1"/>
</dbReference>
<dbReference type="Gene3D" id="3.30.70.80">
    <property type="entry name" value="Peptidase S8 propeptide/proteinase inhibitor I9"/>
    <property type="match status" value="1"/>
</dbReference>
<gene>
    <name evidence="4" type="ORF">J2S19_001365</name>
</gene>
<dbReference type="InterPro" id="IPR037045">
    <property type="entry name" value="S8pro/Inhibitor_I9_sf"/>
</dbReference>
<evidence type="ECO:0000256" key="3">
    <source>
        <dbReference type="PROSITE-ProRule" id="PRU01240"/>
    </source>
</evidence>
<organism evidence="4 5">
    <name type="scientific">Metabacillus malikii</name>
    <dbReference type="NCBI Taxonomy" id="1504265"/>
    <lineage>
        <taxon>Bacteria</taxon>
        <taxon>Bacillati</taxon>
        <taxon>Bacillota</taxon>
        <taxon>Bacilli</taxon>
        <taxon>Bacillales</taxon>
        <taxon>Bacillaceae</taxon>
        <taxon>Metabacillus</taxon>
    </lineage>
</organism>
<dbReference type="InterPro" id="IPR036852">
    <property type="entry name" value="Peptidase_S8/S53_dom_sf"/>
</dbReference>
<dbReference type="SUPFAM" id="SSF52743">
    <property type="entry name" value="Subtilisin-like"/>
    <property type="match status" value="1"/>
</dbReference>
<evidence type="ECO:0000256" key="1">
    <source>
        <dbReference type="ARBA" id="ARBA00011073"/>
    </source>
</evidence>
<dbReference type="PROSITE" id="PS00136">
    <property type="entry name" value="SUBTILASE_ASP"/>
    <property type="match status" value="1"/>
</dbReference>
<dbReference type="GO" id="GO:0006508">
    <property type="term" value="P:proteolysis"/>
    <property type="evidence" value="ECO:0007669"/>
    <property type="project" value="UniProtKB-KW"/>
</dbReference>
<dbReference type="PROSITE" id="PS51892">
    <property type="entry name" value="SUBTILASE"/>
    <property type="match status" value="1"/>
</dbReference>
<comment type="similarity">
    <text evidence="1 3">Belongs to the peptidase S8 family.</text>
</comment>
<accession>A0ABT9ZCX5</accession>
<name>A0ABT9ZCX5_9BACI</name>
<dbReference type="RefSeq" id="WP_307338934.1">
    <property type="nucleotide sequence ID" value="NZ_JAUSUD010000004.1"/>
</dbReference>
<evidence type="ECO:0000313" key="4">
    <source>
        <dbReference type="EMBL" id="MDQ0230113.1"/>
    </source>
</evidence>
<reference evidence="4 5" key="1">
    <citation type="submission" date="2023-07" db="EMBL/GenBank/DDBJ databases">
        <title>Genomic Encyclopedia of Type Strains, Phase IV (KMG-IV): sequencing the most valuable type-strain genomes for metagenomic binning, comparative biology and taxonomic classification.</title>
        <authorList>
            <person name="Goeker M."/>
        </authorList>
    </citation>
    <scope>NUCLEOTIDE SEQUENCE [LARGE SCALE GENOMIC DNA]</scope>
    <source>
        <strain evidence="4 5">DSM 29005</strain>
    </source>
</reference>
<keyword evidence="2" id="KW-0378">Hydrolase</keyword>
<dbReference type="InterPro" id="IPR023827">
    <property type="entry name" value="Peptidase_S8_Asp-AS"/>
</dbReference>
<evidence type="ECO:0000256" key="2">
    <source>
        <dbReference type="ARBA" id="ARBA00022801"/>
    </source>
</evidence>
<proteinExistence type="inferred from homology"/>